<dbReference type="Proteomes" id="UP000294257">
    <property type="component" value="Unassembled WGS sequence"/>
</dbReference>
<evidence type="ECO:0000313" key="3">
    <source>
        <dbReference type="Proteomes" id="UP000294257"/>
    </source>
</evidence>
<feature type="transmembrane region" description="Helical" evidence="1">
    <location>
        <begin position="30"/>
        <end position="52"/>
    </location>
</feature>
<gene>
    <name evidence="2" type="ORF">EV193_106194</name>
</gene>
<keyword evidence="1" id="KW-0812">Transmembrane</keyword>
<keyword evidence="1" id="KW-1133">Transmembrane helix</keyword>
<protein>
    <submittedName>
        <fullName evidence="2">Uncharacterized protein</fullName>
    </submittedName>
</protein>
<organism evidence="2 3">
    <name type="scientific">Herbihabitans rhizosphaerae</name>
    <dbReference type="NCBI Taxonomy" id="1872711"/>
    <lineage>
        <taxon>Bacteria</taxon>
        <taxon>Bacillati</taxon>
        <taxon>Actinomycetota</taxon>
        <taxon>Actinomycetes</taxon>
        <taxon>Pseudonocardiales</taxon>
        <taxon>Pseudonocardiaceae</taxon>
        <taxon>Herbihabitans</taxon>
    </lineage>
</organism>
<reference evidence="2 3" key="1">
    <citation type="submission" date="2019-02" db="EMBL/GenBank/DDBJ databases">
        <title>Genomic Encyclopedia of Type Strains, Phase IV (KMG-IV): sequencing the most valuable type-strain genomes for metagenomic binning, comparative biology and taxonomic classification.</title>
        <authorList>
            <person name="Goeker M."/>
        </authorList>
    </citation>
    <scope>NUCLEOTIDE SEQUENCE [LARGE SCALE GENOMIC DNA]</scope>
    <source>
        <strain evidence="2 3">DSM 101727</strain>
    </source>
</reference>
<name>A0A4Q7KK78_9PSEU</name>
<feature type="transmembrane region" description="Helical" evidence="1">
    <location>
        <begin position="98"/>
        <end position="118"/>
    </location>
</feature>
<dbReference type="RefSeq" id="WP_130345574.1">
    <property type="nucleotide sequence ID" value="NZ_SGWQ01000006.1"/>
</dbReference>
<comment type="caution">
    <text evidence="2">The sequence shown here is derived from an EMBL/GenBank/DDBJ whole genome shotgun (WGS) entry which is preliminary data.</text>
</comment>
<sequence>MSYPQQGYPQGYPQDPYGGYGQRQSSPAGVIIAGVLGLALLTFNAFVIIDMIGLMGDDRLRGDPPSEWTFELILYGLAAVLLLVGLILIAVRTVAAAFVLAAGAFVSLAMILLSPVLFADGEFGTYFEVLFDSDMQKRITGDYSLHWIGRMLAMFAALPALVAAVLPPTLNWLKAGKSDPYAGGYPQQPGYGQQQPPQQW</sequence>
<feature type="transmembrane region" description="Helical" evidence="1">
    <location>
        <begin position="147"/>
        <end position="167"/>
    </location>
</feature>
<keyword evidence="3" id="KW-1185">Reference proteome</keyword>
<proteinExistence type="predicted"/>
<accession>A0A4Q7KK78</accession>
<feature type="transmembrane region" description="Helical" evidence="1">
    <location>
        <begin position="72"/>
        <end position="91"/>
    </location>
</feature>
<evidence type="ECO:0000256" key="1">
    <source>
        <dbReference type="SAM" id="Phobius"/>
    </source>
</evidence>
<dbReference type="AlphaFoldDB" id="A0A4Q7KK78"/>
<dbReference type="EMBL" id="SGWQ01000006">
    <property type="protein sequence ID" value="RZS36959.1"/>
    <property type="molecule type" value="Genomic_DNA"/>
</dbReference>
<evidence type="ECO:0000313" key="2">
    <source>
        <dbReference type="EMBL" id="RZS36959.1"/>
    </source>
</evidence>
<keyword evidence="1" id="KW-0472">Membrane</keyword>